<dbReference type="EMBL" id="JAAAMV010000017">
    <property type="protein sequence ID" value="NBD25778.1"/>
    <property type="molecule type" value="Genomic_DNA"/>
</dbReference>
<organism evidence="2 3">
    <name type="scientific">Paenibacillus glycinis</name>
    <dbReference type="NCBI Taxonomy" id="2697035"/>
    <lineage>
        <taxon>Bacteria</taxon>
        <taxon>Bacillati</taxon>
        <taxon>Bacillota</taxon>
        <taxon>Bacilli</taxon>
        <taxon>Bacillales</taxon>
        <taxon>Paenibacillaceae</taxon>
        <taxon>Paenibacillus</taxon>
    </lineage>
</organism>
<proteinExistence type="predicted"/>
<accession>A0ABW9XSY6</accession>
<reference evidence="2 3" key="1">
    <citation type="submission" date="2020-01" db="EMBL/GenBank/DDBJ databases">
        <title>Paenibacillus soybeanensis sp. nov. isolated from the nodules of soybean (Glycine max(L.) Merr).</title>
        <authorList>
            <person name="Wang H."/>
        </authorList>
    </citation>
    <scope>NUCLEOTIDE SEQUENCE [LARGE SCALE GENOMIC DNA]</scope>
    <source>
        <strain evidence="2 3">T1</strain>
    </source>
</reference>
<evidence type="ECO:0000313" key="3">
    <source>
        <dbReference type="Proteomes" id="UP000665561"/>
    </source>
</evidence>
<dbReference type="RefSeq" id="WP_161744588.1">
    <property type="nucleotide sequence ID" value="NZ_JAAAMV010000017.1"/>
</dbReference>
<keyword evidence="1" id="KW-0732">Signal</keyword>
<evidence type="ECO:0000256" key="1">
    <source>
        <dbReference type="SAM" id="SignalP"/>
    </source>
</evidence>
<feature type="chain" id="PRO_5045696097" evidence="1">
    <location>
        <begin position="28"/>
        <end position="151"/>
    </location>
</feature>
<name>A0ABW9XSY6_9BACL</name>
<sequence>MKGQRFGLLSLLFMLCFAMLVPAGVSAAESAPATVTTDGDTAGKLGLLLGDGNGVTADYLKKSATRIQAAIISLRLQGHLAEAEAFKGKENFSDASSVGTSNQAVLAYLKAHPELGWNGTGGGKFMPLEKISSQQLYNRRLPEIVADLRCA</sequence>
<keyword evidence="3" id="KW-1185">Reference proteome</keyword>
<feature type="signal peptide" evidence="1">
    <location>
        <begin position="1"/>
        <end position="27"/>
    </location>
</feature>
<evidence type="ECO:0000313" key="2">
    <source>
        <dbReference type="EMBL" id="NBD25778.1"/>
    </source>
</evidence>
<gene>
    <name evidence="2" type="ORF">GT019_18050</name>
</gene>
<protein>
    <submittedName>
        <fullName evidence="2">Uncharacterized protein</fullName>
    </submittedName>
</protein>
<dbReference type="Proteomes" id="UP000665561">
    <property type="component" value="Unassembled WGS sequence"/>
</dbReference>
<comment type="caution">
    <text evidence="2">The sequence shown here is derived from an EMBL/GenBank/DDBJ whole genome shotgun (WGS) entry which is preliminary data.</text>
</comment>